<dbReference type="InterPro" id="IPR002560">
    <property type="entry name" value="Transposase_DDE"/>
</dbReference>
<sequence>EDRREGIVARWHGFGESRMRWKSHVRFGGRTRETHQRKRWQGALVRPYLANTRLDETRRRVQHNIYGHRGRGEDPLYRIRKLLTMAKERLTENANVKLTRFLEAGDPDNEVATAERAKESLDTANSSLLRLSLWQRMSERLIAS</sequence>
<evidence type="ECO:0000313" key="3">
    <source>
        <dbReference type="Proteomes" id="UP000184295"/>
    </source>
</evidence>
<feature type="non-terminal residue" evidence="2">
    <location>
        <position position="1"/>
    </location>
</feature>
<dbReference type="Pfam" id="PF01610">
    <property type="entry name" value="DDE_Tnp_ISL3"/>
    <property type="match status" value="1"/>
</dbReference>
<gene>
    <name evidence="2" type="ORF">SAMN02745225_02241</name>
</gene>
<keyword evidence="3" id="KW-1185">Reference proteome</keyword>
<name>A0A1M4Y612_9ACTN</name>
<evidence type="ECO:0000313" key="2">
    <source>
        <dbReference type="EMBL" id="SHF00892.1"/>
    </source>
</evidence>
<organism evidence="2 3">
    <name type="scientific">Ferrithrix thermotolerans DSM 19514</name>
    <dbReference type="NCBI Taxonomy" id="1121881"/>
    <lineage>
        <taxon>Bacteria</taxon>
        <taxon>Bacillati</taxon>
        <taxon>Actinomycetota</taxon>
        <taxon>Acidimicrobiia</taxon>
        <taxon>Acidimicrobiales</taxon>
        <taxon>Acidimicrobiaceae</taxon>
        <taxon>Ferrithrix</taxon>
    </lineage>
</organism>
<protein>
    <submittedName>
        <fullName evidence="2">Transposase</fullName>
    </submittedName>
</protein>
<dbReference type="AlphaFoldDB" id="A0A1M4Y612"/>
<feature type="domain" description="Transposase IS204/IS1001/IS1096/IS1165 DDE" evidence="1">
    <location>
        <begin position="49"/>
        <end position="122"/>
    </location>
</feature>
<accession>A0A1M4Y612</accession>
<proteinExistence type="predicted"/>
<dbReference type="Proteomes" id="UP000184295">
    <property type="component" value="Unassembled WGS sequence"/>
</dbReference>
<dbReference type="EMBL" id="FQUL01000055">
    <property type="protein sequence ID" value="SHF00892.1"/>
    <property type="molecule type" value="Genomic_DNA"/>
</dbReference>
<reference evidence="3" key="1">
    <citation type="submission" date="2016-11" db="EMBL/GenBank/DDBJ databases">
        <authorList>
            <person name="Varghese N."/>
            <person name="Submissions S."/>
        </authorList>
    </citation>
    <scope>NUCLEOTIDE SEQUENCE [LARGE SCALE GENOMIC DNA]</scope>
    <source>
        <strain evidence="3">DSM 19514</strain>
    </source>
</reference>
<evidence type="ECO:0000259" key="1">
    <source>
        <dbReference type="Pfam" id="PF01610"/>
    </source>
</evidence>